<evidence type="ECO:0000256" key="1">
    <source>
        <dbReference type="SAM" id="MobiDB-lite"/>
    </source>
</evidence>
<name>Q5VN98_ORYSJ</name>
<dbReference type="AlphaFoldDB" id="Q5VN98"/>
<organism evidence="2">
    <name type="scientific">Oryza sativa subsp. japonica</name>
    <name type="common">Rice</name>
    <dbReference type="NCBI Taxonomy" id="39947"/>
    <lineage>
        <taxon>Eukaryota</taxon>
        <taxon>Viridiplantae</taxon>
        <taxon>Streptophyta</taxon>
        <taxon>Embryophyta</taxon>
        <taxon>Tracheophyta</taxon>
        <taxon>Spermatophyta</taxon>
        <taxon>Magnoliopsida</taxon>
        <taxon>Liliopsida</taxon>
        <taxon>Poales</taxon>
        <taxon>Poaceae</taxon>
        <taxon>BOP clade</taxon>
        <taxon>Oryzoideae</taxon>
        <taxon>Oryzeae</taxon>
        <taxon>Oryzinae</taxon>
        <taxon>Oryza</taxon>
        <taxon>Oryza sativa</taxon>
    </lineage>
</organism>
<proteinExistence type="predicted"/>
<reference evidence="2" key="1">
    <citation type="journal article" date="2002" name="Nature">
        <title>The genome sequence and structure of rice chromosome 1.</title>
        <authorList>
            <person name="Sasaki T."/>
            <person name="Matsumoto T."/>
            <person name="Yamamoto K."/>
            <person name="Sakata K."/>
            <person name="Baba T."/>
            <person name="Katayose Y."/>
            <person name="Wu J."/>
            <person name="Niimura Y."/>
            <person name="Cheng Z."/>
            <person name="Nagamura Y."/>
            <person name="Antonio B.A."/>
            <person name="Kanamori H."/>
            <person name="Hosokawa S."/>
            <person name="Masukawa M."/>
            <person name="Arikawa K."/>
            <person name="Chiden Y."/>
            <person name="Hayashi M."/>
            <person name="Okamoto M."/>
            <person name="Ando T."/>
            <person name="Aoki H."/>
            <person name="Arita K."/>
            <person name="Hamada M."/>
            <person name="Harada C."/>
            <person name="Hijishita S."/>
            <person name="Honda M."/>
            <person name="Ichikawa Y."/>
            <person name="Idonuma A."/>
            <person name="Iijima M."/>
            <person name="Ikeda M."/>
            <person name="Ikeno M."/>
            <person name="Itoh S."/>
            <person name="Itoh T."/>
            <person name="Itoh Y."/>
            <person name="Itoh Y."/>
            <person name="Iwabuchi A."/>
            <person name="Kamiya K."/>
            <person name="Karasawa W."/>
            <person name="Katagiri S."/>
            <person name="Kikuta A."/>
            <person name="Kobayashi N."/>
            <person name="Kono I."/>
            <person name="Machita K."/>
            <person name="Maehara T."/>
            <person name="Mizuno H."/>
            <person name="Mizubayashi T."/>
            <person name="Mukai Y."/>
            <person name="Nagasaki H."/>
            <person name="Nakashima M."/>
            <person name="Nakama Y."/>
            <person name="Nakamichi Y."/>
            <person name="Nakamura M."/>
            <person name="Namiki N."/>
            <person name="Negishi M."/>
            <person name="Ohta I."/>
            <person name="Ono N."/>
            <person name="Saji S."/>
            <person name="Sakai K."/>
            <person name="Shibata M."/>
            <person name="Shimokawa T."/>
            <person name="Shomura A."/>
            <person name="Song J."/>
            <person name="Takazaki Y."/>
            <person name="Terasawa K."/>
            <person name="Tsuji K."/>
            <person name="Waki K."/>
            <person name="Yamagata H."/>
            <person name="Yamane H."/>
            <person name="Yoshiki S."/>
            <person name="Yoshihara R."/>
            <person name="Yukawa K."/>
            <person name="Zhong H."/>
            <person name="Iwama H."/>
            <person name="Endo T."/>
            <person name="Ito H."/>
            <person name="Hahn J.H."/>
            <person name="Kim H.I."/>
            <person name="Eun M.Y."/>
            <person name="Yano M."/>
            <person name="Jiang J."/>
            <person name="Gojobori T."/>
        </authorList>
    </citation>
    <scope>NUCLEOTIDE SEQUENCE [LARGE SCALE GENOMIC DNA]</scope>
</reference>
<feature type="region of interest" description="Disordered" evidence="1">
    <location>
        <begin position="29"/>
        <end position="53"/>
    </location>
</feature>
<protein>
    <submittedName>
        <fullName evidence="2">Uncharacterized protein</fullName>
    </submittedName>
</protein>
<accession>Q5VN98</accession>
<feature type="compositionally biased region" description="Basic residues" evidence="1">
    <location>
        <begin position="37"/>
        <end position="48"/>
    </location>
</feature>
<gene>
    <name evidence="2" type="primary">P0676G08.24</name>
</gene>
<evidence type="ECO:0000313" key="2">
    <source>
        <dbReference type="EMBL" id="BAD69080.1"/>
    </source>
</evidence>
<dbReference type="Proteomes" id="UP000817658">
    <property type="component" value="Chromosome 1"/>
</dbReference>
<dbReference type="EMBL" id="AP004821">
    <property type="protein sequence ID" value="BAD69080.1"/>
    <property type="molecule type" value="Genomic_DNA"/>
</dbReference>
<sequence length="72" mass="7915">MSKPNRKAHLDHLLPLLSFSRSPLLSLTFSPAPPLPRQRRRPPLRRLPHPTPATPLAVAGLNQLLGSSLLCP</sequence>